<sequence length="788" mass="86396">MRARWNTGESSALGCVHTHKHDRFGTHPFSPTDENDVVCIFSPNHIGKNSTLVHFEVYLPAFSRIAILYNTLADRLGVVEFFIWDGDFISKDYLGEVSIPLDDWFKGQRTVRVRRSEQRGQFLLCLYFHVTEGDPLQLFGLNTEGVGTIRSSNGGPEYADDGLSSDEGESDSALEDDNFPSDLFHPATQPPPPSLVPPETGTLKADSSSSDVADASTVAATMKVPKHSSSLDSTMLKDNALPSSPSTPTLLITASPSGAVTPTTSSSGTSHRRSSGRKAWFRKSWGKPPAGFNFSAGPNDILGIVVLEIKGAKDLSKLRNMARTGWDMDPFVVISFGKKDEKLLFDVWRYETTFSVQLAVPGWGELSSDDHIGDVSLPLAIEHILKMDEETGLYPEGADGTQDGMTDFVLELNTEKGGLLEERHNPELTIRAKYQPYDALRQRFWRQYLKQYDADDSGTISRLELTSMLDSLGSTFSRQTIDSFFSRVNMSIESTLTMNEAIQCLESELCRPTSEKKRINSDESTVDTSVPFTPFAPAGAEQHSLQPQRRAVVEQPLPTKSPASGGFFRTLKTRAFHLLLRAAHPSPRPHTGITTVQTEDLDEATNLLGHAHPSATLDPSYVFSPRRLDGIAARQDQADEVFSLPVSPFSPHAKAIASSTCCPFPLPNPLTPTSPPRNIKPGRYATSPKTRINVGIQPSEHVQNGSLTAADAVLSRSLQMGPAQEPLQHRERRKAKRTSSVLLNVLCSSDALREAGVKKARDASERAVQEVALPMPLGLLVMQILDGE</sequence>
<organism evidence="1 2">
    <name type="scientific">Irpex rosettiformis</name>
    <dbReference type="NCBI Taxonomy" id="378272"/>
    <lineage>
        <taxon>Eukaryota</taxon>
        <taxon>Fungi</taxon>
        <taxon>Dikarya</taxon>
        <taxon>Basidiomycota</taxon>
        <taxon>Agaricomycotina</taxon>
        <taxon>Agaricomycetes</taxon>
        <taxon>Polyporales</taxon>
        <taxon>Irpicaceae</taxon>
        <taxon>Irpex</taxon>
    </lineage>
</organism>
<comment type="caution">
    <text evidence="1">The sequence shown here is derived from an EMBL/GenBank/DDBJ whole genome shotgun (WGS) entry which is preliminary data.</text>
</comment>
<gene>
    <name evidence="1" type="ORF">BDY19DRAFT_1059219</name>
</gene>
<reference evidence="1" key="1">
    <citation type="journal article" date="2021" name="Environ. Microbiol.">
        <title>Gene family expansions and transcriptome signatures uncover fungal adaptations to wood decay.</title>
        <authorList>
            <person name="Hage H."/>
            <person name="Miyauchi S."/>
            <person name="Viragh M."/>
            <person name="Drula E."/>
            <person name="Min B."/>
            <person name="Chaduli D."/>
            <person name="Navarro D."/>
            <person name="Favel A."/>
            <person name="Norest M."/>
            <person name="Lesage-Meessen L."/>
            <person name="Balint B."/>
            <person name="Merenyi Z."/>
            <person name="de Eugenio L."/>
            <person name="Morin E."/>
            <person name="Martinez A.T."/>
            <person name="Baldrian P."/>
            <person name="Stursova M."/>
            <person name="Martinez M.J."/>
            <person name="Novotny C."/>
            <person name="Magnuson J.K."/>
            <person name="Spatafora J.W."/>
            <person name="Maurice S."/>
            <person name="Pangilinan J."/>
            <person name="Andreopoulos W."/>
            <person name="LaButti K."/>
            <person name="Hundley H."/>
            <person name="Na H."/>
            <person name="Kuo A."/>
            <person name="Barry K."/>
            <person name="Lipzen A."/>
            <person name="Henrissat B."/>
            <person name="Riley R."/>
            <person name="Ahrendt S."/>
            <person name="Nagy L.G."/>
            <person name="Grigoriev I.V."/>
            <person name="Martin F."/>
            <person name="Rosso M.N."/>
        </authorList>
    </citation>
    <scope>NUCLEOTIDE SEQUENCE</scope>
    <source>
        <strain evidence="1">CBS 384.51</strain>
    </source>
</reference>
<evidence type="ECO:0000313" key="1">
    <source>
        <dbReference type="EMBL" id="KAI0086108.1"/>
    </source>
</evidence>
<proteinExistence type="predicted"/>
<keyword evidence="2" id="KW-1185">Reference proteome</keyword>
<dbReference type="Proteomes" id="UP001055072">
    <property type="component" value="Unassembled WGS sequence"/>
</dbReference>
<name>A0ACB8TVU5_9APHY</name>
<accession>A0ACB8TVU5</accession>
<evidence type="ECO:0000313" key="2">
    <source>
        <dbReference type="Proteomes" id="UP001055072"/>
    </source>
</evidence>
<protein>
    <submittedName>
        <fullName evidence="1">Uncharacterized protein</fullName>
    </submittedName>
</protein>
<dbReference type="EMBL" id="MU274926">
    <property type="protein sequence ID" value="KAI0086108.1"/>
    <property type="molecule type" value="Genomic_DNA"/>
</dbReference>